<feature type="compositionally biased region" description="Basic and acidic residues" evidence="21">
    <location>
        <begin position="497"/>
        <end position="506"/>
    </location>
</feature>
<dbReference type="GO" id="GO:0005634">
    <property type="term" value="C:nucleus"/>
    <property type="evidence" value="ECO:0007669"/>
    <property type="project" value="TreeGrafter"/>
</dbReference>
<dbReference type="SMART" id="SM00090">
    <property type="entry name" value="RIO"/>
    <property type="match status" value="1"/>
</dbReference>
<organism evidence="23 24">
    <name type="scientific">Clunio marinus</name>
    <dbReference type="NCBI Taxonomy" id="568069"/>
    <lineage>
        <taxon>Eukaryota</taxon>
        <taxon>Metazoa</taxon>
        <taxon>Ecdysozoa</taxon>
        <taxon>Arthropoda</taxon>
        <taxon>Hexapoda</taxon>
        <taxon>Insecta</taxon>
        <taxon>Pterygota</taxon>
        <taxon>Neoptera</taxon>
        <taxon>Endopterygota</taxon>
        <taxon>Diptera</taxon>
        <taxon>Nematocera</taxon>
        <taxon>Chironomoidea</taxon>
        <taxon>Chironomidae</taxon>
        <taxon>Clunio</taxon>
    </lineage>
</organism>
<name>A0A1J1HHH2_9DIPT</name>
<accession>A0A1J1HHH2</accession>
<evidence type="ECO:0000256" key="21">
    <source>
        <dbReference type="SAM" id="MobiDB-lite"/>
    </source>
</evidence>
<dbReference type="GO" id="GO:0030490">
    <property type="term" value="P:maturation of SSU-rRNA"/>
    <property type="evidence" value="ECO:0007669"/>
    <property type="project" value="TreeGrafter"/>
</dbReference>
<evidence type="ECO:0000256" key="5">
    <source>
        <dbReference type="ARBA" id="ARBA00022490"/>
    </source>
</evidence>
<keyword evidence="9" id="KW-0808">Transferase</keyword>
<dbReference type="PANTHER" id="PTHR45852:SF1">
    <property type="entry name" value="SERINE_THREONINE-PROTEIN KINASE RIO2"/>
    <property type="match status" value="1"/>
</dbReference>
<evidence type="ECO:0000259" key="22">
    <source>
        <dbReference type="SMART" id="SM00090"/>
    </source>
</evidence>
<keyword evidence="10" id="KW-0479">Metal-binding</keyword>
<evidence type="ECO:0000256" key="14">
    <source>
        <dbReference type="ARBA" id="ARBA00022842"/>
    </source>
</evidence>
<evidence type="ECO:0000256" key="15">
    <source>
        <dbReference type="ARBA" id="ARBA00047899"/>
    </source>
</evidence>
<feature type="compositionally biased region" description="Acidic residues" evidence="21">
    <location>
        <begin position="322"/>
        <end position="346"/>
    </location>
</feature>
<feature type="domain" description="RIO kinase" evidence="22">
    <location>
        <begin position="66"/>
        <end position="289"/>
    </location>
</feature>
<evidence type="ECO:0000256" key="2">
    <source>
        <dbReference type="ARBA" id="ARBA00004496"/>
    </source>
</evidence>
<evidence type="ECO:0000256" key="12">
    <source>
        <dbReference type="ARBA" id="ARBA00022777"/>
    </source>
</evidence>
<dbReference type="Proteomes" id="UP000183832">
    <property type="component" value="Unassembled WGS sequence"/>
</dbReference>
<dbReference type="Gene3D" id="1.10.10.10">
    <property type="entry name" value="Winged helix-like DNA-binding domain superfamily/Winged helix DNA-binding domain"/>
    <property type="match status" value="1"/>
</dbReference>
<dbReference type="EC" id="2.7.11.1" evidence="4"/>
<evidence type="ECO:0000256" key="16">
    <source>
        <dbReference type="ARBA" id="ARBA00048679"/>
    </source>
</evidence>
<evidence type="ECO:0000256" key="8">
    <source>
        <dbReference type="ARBA" id="ARBA00022553"/>
    </source>
</evidence>
<dbReference type="InterPro" id="IPR018935">
    <property type="entry name" value="RIO_kinase_CS"/>
</dbReference>
<feature type="compositionally biased region" description="Acidic residues" evidence="21">
    <location>
        <begin position="443"/>
        <end position="452"/>
    </location>
</feature>
<feature type="region of interest" description="Disordered" evidence="21">
    <location>
        <begin position="315"/>
        <end position="349"/>
    </location>
</feature>
<dbReference type="InterPro" id="IPR036388">
    <property type="entry name" value="WH-like_DNA-bd_sf"/>
</dbReference>
<dbReference type="Pfam" id="PF09202">
    <property type="entry name" value="Rio2_N"/>
    <property type="match status" value="1"/>
</dbReference>
<dbReference type="OrthoDB" id="10258631at2759"/>
<dbReference type="Pfam" id="PF01163">
    <property type="entry name" value="RIO1"/>
    <property type="match status" value="1"/>
</dbReference>
<protein>
    <recommendedName>
        <fullName evidence="18">Serine/threonine-protein kinase RIO2</fullName>
        <ecNumber evidence="4">2.7.11.1</ecNumber>
    </recommendedName>
    <alternativeName>
        <fullName evidence="20">RIO kinase 2</fullName>
    </alternativeName>
    <alternativeName>
        <fullName evidence="19">Serine/threonine-protein kinase rio2</fullName>
    </alternativeName>
</protein>
<evidence type="ECO:0000313" key="23">
    <source>
        <dbReference type="EMBL" id="CRK87480.1"/>
    </source>
</evidence>
<evidence type="ECO:0000256" key="1">
    <source>
        <dbReference type="ARBA" id="ARBA00001946"/>
    </source>
</evidence>
<dbReference type="GO" id="GO:0030688">
    <property type="term" value="C:preribosome, small subunit precursor"/>
    <property type="evidence" value="ECO:0007669"/>
    <property type="project" value="TreeGrafter"/>
</dbReference>
<dbReference type="EMBL" id="CVRI01000004">
    <property type="protein sequence ID" value="CRK87480.1"/>
    <property type="molecule type" value="Genomic_DNA"/>
</dbReference>
<dbReference type="STRING" id="568069.A0A1J1HHH2"/>
<evidence type="ECO:0000256" key="7">
    <source>
        <dbReference type="ARBA" id="ARBA00022527"/>
    </source>
</evidence>
<dbReference type="GO" id="GO:0005524">
    <property type="term" value="F:ATP binding"/>
    <property type="evidence" value="ECO:0007669"/>
    <property type="project" value="UniProtKB-KW"/>
</dbReference>
<evidence type="ECO:0000256" key="13">
    <source>
        <dbReference type="ARBA" id="ARBA00022840"/>
    </source>
</evidence>
<dbReference type="PROSITE" id="PS01245">
    <property type="entry name" value="RIO1"/>
    <property type="match status" value="1"/>
</dbReference>
<keyword evidence="24" id="KW-1185">Reference proteome</keyword>
<sequence>MGKLNVTILRYLNKEDFRVLTAIEMLMKNHELCPGSLVASVANLKAGGVHKLLKELCKHRLVAYERGKKFDGYRLTNTGYDYLALKALTMRGSIYSFGNQIGIGKESNIYTVSDEEGTQLCLKLHRLGRTCFRNIKNKRDYHGKRKNASWLYLSRISATREFAYMKALYEREFPVPKPIDFSRHCIIMELVKGYPMTQVDCVEDVDQLYDDLMNLIVRLGNAGVIHGDFNEFNIMVTDDAKPILIDFPQMLSTSHPNAQMYFDRDVNGVRDLFKKKYGFESEDYPKFEDLERDDHLDVEVLCSGFTKEMEKDLLDEYHGGSSDDDDDEESSNESDLDTEVNNEETIDNYRKQVELEVKLSEEKVKKEESKNKNSNILKYMESMANQKEFEKAFDEDDEEEFKDALSSLTVTLKAEKVNENEKQIDKSDQHSESGESISSNDLETPEMDDELKDLDKNSREYRMKMVRKILSDARSQRSYSTTASTIAPSVITDRVKKGISEREKRENKKRCVPKGEASAVRRMRIENRDVVKDFSGWV</sequence>
<feature type="region of interest" description="Disordered" evidence="21">
    <location>
        <begin position="419"/>
        <end position="456"/>
    </location>
</feature>
<dbReference type="SUPFAM" id="SSF56112">
    <property type="entry name" value="Protein kinase-like (PK-like)"/>
    <property type="match status" value="1"/>
</dbReference>
<comment type="subcellular location">
    <subcellularLocation>
        <location evidence="2">Cytoplasm</location>
    </subcellularLocation>
</comment>
<comment type="similarity">
    <text evidence="3">Belongs to the protein kinase superfamily. RIO-type Ser/Thr kinase family.</text>
</comment>
<dbReference type="AlphaFoldDB" id="A0A1J1HHH2"/>
<comment type="catalytic activity">
    <reaction evidence="16">
        <text>L-seryl-[protein] + ATP = O-phospho-L-seryl-[protein] + ADP + H(+)</text>
        <dbReference type="Rhea" id="RHEA:17989"/>
        <dbReference type="Rhea" id="RHEA-COMP:9863"/>
        <dbReference type="Rhea" id="RHEA-COMP:11604"/>
        <dbReference type="ChEBI" id="CHEBI:15378"/>
        <dbReference type="ChEBI" id="CHEBI:29999"/>
        <dbReference type="ChEBI" id="CHEBI:30616"/>
        <dbReference type="ChEBI" id="CHEBI:83421"/>
        <dbReference type="ChEBI" id="CHEBI:456216"/>
        <dbReference type="EC" id="2.7.11.1"/>
    </reaction>
</comment>
<evidence type="ECO:0000256" key="6">
    <source>
        <dbReference type="ARBA" id="ARBA00022517"/>
    </source>
</evidence>
<keyword evidence="6" id="KW-0690">Ribosome biogenesis</keyword>
<feature type="region of interest" description="Disordered" evidence="21">
    <location>
        <begin position="497"/>
        <end position="517"/>
    </location>
</feature>
<evidence type="ECO:0000256" key="3">
    <source>
        <dbReference type="ARBA" id="ARBA00009196"/>
    </source>
</evidence>
<dbReference type="InterPro" id="IPR030484">
    <property type="entry name" value="Rio2"/>
</dbReference>
<dbReference type="PANTHER" id="PTHR45852">
    <property type="entry name" value="SER/THR-PROTEIN KINASE RIO2"/>
    <property type="match status" value="1"/>
</dbReference>
<gene>
    <name evidence="23" type="primary">putative Serine</name>
    <name evidence="23" type="synonym">threonine-protein kinase RIO2</name>
    <name evidence="23" type="ORF">CLUMA_CG001281</name>
</gene>
<keyword evidence="14" id="KW-0460">Magnesium</keyword>
<dbReference type="GO" id="GO:0005829">
    <property type="term" value="C:cytosol"/>
    <property type="evidence" value="ECO:0007669"/>
    <property type="project" value="TreeGrafter"/>
</dbReference>
<keyword evidence="12" id="KW-0418">Kinase</keyword>
<proteinExistence type="inferred from homology"/>
<dbReference type="FunFam" id="1.10.510.10:FF:000307">
    <property type="entry name" value="Serine/threonine-protein kinase RIO2"/>
    <property type="match status" value="1"/>
</dbReference>
<dbReference type="InterPro" id="IPR018934">
    <property type="entry name" value="RIO_dom"/>
</dbReference>
<keyword evidence="7" id="KW-0723">Serine/threonine-protein kinase</keyword>
<dbReference type="CDD" id="cd05144">
    <property type="entry name" value="RIO2_C"/>
    <property type="match status" value="1"/>
</dbReference>
<evidence type="ECO:0000256" key="10">
    <source>
        <dbReference type="ARBA" id="ARBA00022723"/>
    </source>
</evidence>
<dbReference type="SUPFAM" id="SSF46785">
    <property type="entry name" value="Winged helix' DNA-binding domain"/>
    <property type="match status" value="1"/>
</dbReference>
<evidence type="ECO:0000256" key="18">
    <source>
        <dbReference type="ARBA" id="ARBA00068353"/>
    </source>
</evidence>
<keyword evidence="11" id="KW-0547">Nucleotide-binding</keyword>
<dbReference type="Gene3D" id="1.10.510.10">
    <property type="entry name" value="Transferase(Phosphotransferase) domain 1"/>
    <property type="match status" value="1"/>
</dbReference>
<evidence type="ECO:0000313" key="24">
    <source>
        <dbReference type="Proteomes" id="UP000183832"/>
    </source>
</evidence>
<evidence type="ECO:0000256" key="17">
    <source>
        <dbReference type="ARBA" id="ARBA00064676"/>
    </source>
</evidence>
<dbReference type="InterPro" id="IPR011009">
    <property type="entry name" value="Kinase-like_dom_sf"/>
</dbReference>
<dbReference type="FunFam" id="1.10.10.10:FF:000053">
    <property type="entry name" value="Serine/threonine-protein kinase RIO2"/>
    <property type="match status" value="1"/>
</dbReference>
<dbReference type="GO" id="GO:0046872">
    <property type="term" value="F:metal ion binding"/>
    <property type="evidence" value="ECO:0007669"/>
    <property type="project" value="UniProtKB-KW"/>
</dbReference>
<keyword evidence="13" id="KW-0067">ATP-binding</keyword>
<dbReference type="InterPro" id="IPR000687">
    <property type="entry name" value="RIO_kinase"/>
</dbReference>
<evidence type="ECO:0000256" key="9">
    <source>
        <dbReference type="ARBA" id="ARBA00022679"/>
    </source>
</evidence>
<keyword evidence="5" id="KW-0963">Cytoplasm</keyword>
<comment type="cofactor">
    <cofactor evidence="1">
        <name>Mg(2+)</name>
        <dbReference type="ChEBI" id="CHEBI:18420"/>
    </cofactor>
</comment>
<dbReference type="InterPro" id="IPR036390">
    <property type="entry name" value="WH_DNA-bd_sf"/>
</dbReference>
<evidence type="ECO:0000256" key="19">
    <source>
        <dbReference type="ARBA" id="ARBA00068837"/>
    </source>
</evidence>
<reference evidence="23 24" key="1">
    <citation type="submission" date="2015-04" db="EMBL/GenBank/DDBJ databases">
        <authorList>
            <person name="Syromyatnikov M.Y."/>
            <person name="Popov V.N."/>
        </authorList>
    </citation>
    <scope>NUCLEOTIDE SEQUENCE [LARGE SCALE GENOMIC DNA]</scope>
</reference>
<evidence type="ECO:0000256" key="4">
    <source>
        <dbReference type="ARBA" id="ARBA00012513"/>
    </source>
</evidence>
<evidence type="ECO:0000256" key="20">
    <source>
        <dbReference type="ARBA" id="ARBA00076005"/>
    </source>
</evidence>
<dbReference type="InterPro" id="IPR015285">
    <property type="entry name" value="RIO2_wHTH_N"/>
</dbReference>
<comment type="catalytic activity">
    <reaction evidence="15">
        <text>L-threonyl-[protein] + ATP = O-phospho-L-threonyl-[protein] + ADP + H(+)</text>
        <dbReference type="Rhea" id="RHEA:46608"/>
        <dbReference type="Rhea" id="RHEA-COMP:11060"/>
        <dbReference type="Rhea" id="RHEA-COMP:11605"/>
        <dbReference type="ChEBI" id="CHEBI:15378"/>
        <dbReference type="ChEBI" id="CHEBI:30013"/>
        <dbReference type="ChEBI" id="CHEBI:30616"/>
        <dbReference type="ChEBI" id="CHEBI:61977"/>
        <dbReference type="ChEBI" id="CHEBI:456216"/>
        <dbReference type="EC" id="2.7.11.1"/>
    </reaction>
</comment>
<evidence type="ECO:0000256" key="11">
    <source>
        <dbReference type="ARBA" id="ARBA00022741"/>
    </source>
</evidence>
<dbReference type="FunFam" id="3.30.200.20:FF:000052">
    <property type="entry name" value="Serine/threonine-protein kinase RIO2"/>
    <property type="match status" value="1"/>
</dbReference>
<dbReference type="GO" id="GO:0004674">
    <property type="term" value="F:protein serine/threonine kinase activity"/>
    <property type="evidence" value="ECO:0007669"/>
    <property type="project" value="UniProtKB-KW"/>
</dbReference>
<dbReference type="Gene3D" id="3.30.200.20">
    <property type="entry name" value="Phosphorylase Kinase, domain 1"/>
    <property type="match status" value="1"/>
</dbReference>
<feature type="compositionally biased region" description="Basic and acidic residues" evidence="21">
    <location>
        <begin position="419"/>
        <end position="433"/>
    </location>
</feature>
<comment type="subunit">
    <text evidence="17">Associated with late 40S pre-ribosomal particles. Interacts with PLK1 (via its N-terminus).</text>
</comment>
<keyword evidence="8" id="KW-0597">Phosphoprotein</keyword>